<evidence type="ECO:0000313" key="10">
    <source>
        <dbReference type="Proteomes" id="UP000034164"/>
    </source>
</evidence>
<reference evidence="10" key="1">
    <citation type="journal article" date="2015" name="PLoS Genet.">
        <title>The dynamic genome and transcriptome of the human fungal pathogen Blastomyces and close relative Emmonsia.</title>
        <authorList>
            <person name="Munoz J.F."/>
            <person name="Gauthier G.M."/>
            <person name="Desjardins C.A."/>
            <person name="Gallo J.E."/>
            <person name="Holder J."/>
            <person name="Sullivan T.D."/>
            <person name="Marty A.J."/>
            <person name="Carmen J.C."/>
            <person name="Chen Z."/>
            <person name="Ding L."/>
            <person name="Gujja S."/>
            <person name="Magrini V."/>
            <person name="Misas E."/>
            <person name="Mitreva M."/>
            <person name="Priest M."/>
            <person name="Saif S."/>
            <person name="Whiston E.A."/>
            <person name="Young S."/>
            <person name="Zeng Q."/>
            <person name="Goldman W.E."/>
            <person name="Mardis E.R."/>
            <person name="Taylor J.W."/>
            <person name="McEwen J.G."/>
            <person name="Clay O.K."/>
            <person name="Klein B.S."/>
            <person name="Cuomo C.A."/>
        </authorList>
    </citation>
    <scope>NUCLEOTIDE SEQUENCE [LARGE SCALE GENOMIC DNA]</scope>
    <source>
        <strain evidence="10">UAMH 3008</strain>
    </source>
</reference>
<evidence type="ECO:0000256" key="3">
    <source>
        <dbReference type="ARBA" id="ARBA00022630"/>
    </source>
</evidence>
<dbReference type="Pfam" id="PF07992">
    <property type="entry name" value="Pyr_redox_2"/>
    <property type="match status" value="1"/>
</dbReference>
<dbReference type="PRINTS" id="PR00411">
    <property type="entry name" value="PNDRDTASEI"/>
</dbReference>
<gene>
    <name evidence="9" type="ORF">EMCG_03326</name>
</gene>
<evidence type="ECO:0000256" key="1">
    <source>
        <dbReference type="ARBA" id="ARBA00001974"/>
    </source>
</evidence>
<evidence type="ECO:0000259" key="8">
    <source>
        <dbReference type="Pfam" id="PF07992"/>
    </source>
</evidence>
<evidence type="ECO:0000256" key="4">
    <source>
        <dbReference type="ARBA" id="ARBA00022827"/>
    </source>
</evidence>
<keyword evidence="5" id="KW-0521">NADP</keyword>
<keyword evidence="7" id="KW-0503">Monooxygenase</keyword>
<dbReference type="PANTHER" id="PTHR43098">
    <property type="entry name" value="L-ORNITHINE N(5)-MONOOXYGENASE-RELATED"/>
    <property type="match status" value="1"/>
</dbReference>
<dbReference type="InterPro" id="IPR036188">
    <property type="entry name" value="FAD/NAD-bd_sf"/>
</dbReference>
<accession>A0A0G2HVT8</accession>
<dbReference type="VEuPathDB" id="FungiDB:EMCG_03326"/>
<dbReference type="PANTHER" id="PTHR43098:SF3">
    <property type="entry name" value="L-ORNITHINE N(5)-MONOOXYGENASE-RELATED"/>
    <property type="match status" value="1"/>
</dbReference>
<evidence type="ECO:0000256" key="5">
    <source>
        <dbReference type="ARBA" id="ARBA00022857"/>
    </source>
</evidence>
<feature type="domain" description="FAD/NAD(P)-binding" evidence="8">
    <location>
        <begin position="5"/>
        <end position="223"/>
    </location>
</feature>
<dbReference type="OrthoDB" id="66881at2759"/>
<keyword evidence="4" id="KW-0274">FAD</keyword>
<keyword evidence="6" id="KW-0560">Oxidoreductase</keyword>
<name>A0A0G2HVT8_9EURO</name>
<dbReference type="Proteomes" id="UP000034164">
    <property type="component" value="Unassembled WGS sequence"/>
</dbReference>
<dbReference type="SUPFAM" id="SSF51905">
    <property type="entry name" value="FAD/NAD(P)-binding domain"/>
    <property type="match status" value="2"/>
</dbReference>
<dbReference type="EMBL" id="LCZI01001160">
    <property type="protein sequence ID" value="KKZ62188.1"/>
    <property type="molecule type" value="Genomic_DNA"/>
</dbReference>
<dbReference type="AlphaFoldDB" id="A0A0G2HVT8"/>
<sequence length="531" mass="60613">MTELDALIVGAGFGGVYQLWKLRNEGYKTKLVESGSDFGGVWYWNCYPGARVDSDIPHYEFSMPELWKDWTWSERFPGGPELRRYFAHVDQKLDLRKDCFFDTTITSAIFDDNDKKWHVTTQGSETFKVKYLLLNTGFASKRYTPDLKGLDSFQGQWLHSSFWPQGGLDMTGKRVIVIGTGSTGVQITQEAAKIAKEVTVLQRTPNLALPMAQKTYTNGEQKQTRDQYPDLFKIRPTTFGGFMWDFVGRNTFDDPPEKRREFYEQLWKNGDFSFWLATYQDMLFVKESNEEAYSFWREKTRQRIKDPRKRDILAPMVQPHAFGCKRISLEQDYYDVFNRDNVDVLDINTHPIVEITPKGIKTTEKEIEADLLIFATGFDSYTGGMKQIDIRGPSGISLTDKWVNGSLTYLGMSVSGFPNMFFTYGPQAPTALCNGPTCAELQGNWIADCLNYMREKNLSTIDATLEAEAAWKQDVHNFAHASLLPTTKSWYMGDNIPGKPREALNYLGGVPRYGESCKTCAEKGYEGFVLA</sequence>
<dbReference type="InterPro" id="IPR050775">
    <property type="entry name" value="FAD-binding_Monooxygenases"/>
</dbReference>
<evidence type="ECO:0000256" key="6">
    <source>
        <dbReference type="ARBA" id="ARBA00023002"/>
    </source>
</evidence>
<organism evidence="9 10">
    <name type="scientific">[Emmonsia] crescens</name>
    <dbReference type="NCBI Taxonomy" id="73230"/>
    <lineage>
        <taxon>Eukaryota</taxon>
        <taxon>Fungi</taxon>
        <taxon>Dikarya</taxon>
        <taxon>Ascomycota</taxon>
        <taxon>Pezizomycotina</taxon>
        <taxon>Eurotiomycetes</taxon>
        <taxon>Eurotiomycetidae</taxon>
        <taxon>Onygenales</taxon>
        <taxon>Ajellomycetaceae</taxon>
        <taxon>Emergomyces</taxon>
    </lineage>
</organism>
<dbReference type="Gene3D" id="3.50.50.60">
    <property type="entry name" value="FAD/NAD(P)-binding domain"/>
    <property type="match status" value="3"/>
</dbReference>
<keyword evidence="3" id="KW-0285">Flavoprotein</keyword>
<dbReference type="GO" id="GO:0004497">
    <property type="term" value="F:monooxygenase activity"/>
    <property type="evidence" value="ECO:0007669"/>
    <property type="project" value="UniProtKB-KW"/>
</dbReference>
<comment type="cofactor">
    <cofactor evidence="1">
        <name>FAD</name>
        <dbReference type="ChEBI" id="CHEBI:57692"/>
    </cofactor>
</comment>
<evidence type="ECO:0000256" key="7">
    <source>
        <dbReference type="ARBA" id="ARBA00023033"/>
    </source>
</evidence>
<proteinExistence type="inferred from homology"/>
<dbReference type="InterPro" id="IPR023753">
    <property type="entry name" value="FAD/NAD-binding_dom"/>
</dbReference>
<comment type="similarity">
    <text evidence="2">Belongs to the FAD-binding monooxygenase family.</text>
</comment>
<protein>
    <recommendedName>
        <fullName evidence="8">FAD/NAD(P)-binding domain-containing protein</fullName>
    </recommendedName>
</protein>
<comment type="caution">
    <text evidence="9">The sequence shown here is derived from an EMBL/GenBank/DDBJ whole genome shotgun (WGS) entry which is preliminary data.</text>
</comment>
<evidence type="ECO:0000313" key="9">
    <source>
        <dbReference type="EMBL" id="KKZ62188.1"/>
    </source>
</evidence>
<evidence type="ECO:0000256" key="2">
    <source>
        <dbReference type="ARBA" id="ARBA00010139"/>
    </source>
</evidence>